<gene>
    <name evidence="1" type="primary">Acey_s0710.g1728</name>
    <name evidence="1" type="ORF">Y032_0710g1728</name>
</gene>
<protein>
    <submittedName>
        <fullName evidence="1">Uncharacterized protein</fullName>
    </submittedName>
</protein>
<keyword evidence="2" id="KW-1185">Reference proteome</keyword>
<dbReference type="Proteomes" id="UP000024635">
    <property type="component" value="Unassembled WGS sequence"/>
</dbReference>
<proteinExistence type="predicted"/>
<dbReference type="AlphaFoldDB" id="A0A016WFI2"/>
<dbReference type="OrthoDB" id="418748at2759"/>
<evidence type="ECO:0000313" key="2">
    <source>
        <dbReference type="Proteomes" id="UP000024635"/>
    </source>
</evidence>
<accession>A0A016WFI2</accession>
<sequence length="100" mass="11700">MKARRTAKKVVAMAKATHYEKSNKELDTRDDEQLIYRLAKSCRRQGEDVEKFSEINDQHGKFLVDYRKVRERLHECVEKVSIEKFCSIPFLGSSCTRTTS</sequence>
<name>A0A016WFI2_9BILA</name>
<comment type="caution">
    <text evidence="1">The sequence shown here is derived from an EMBL/GenBank/DDBJ whole genome shotgun (WGS) entry which is preliminary data.</text>
</comment>
<organism evidence="1 2">
    <name type="scientific">Ancylostoma ceylanicum</name>
    <dbReference type="NCBI Taxonomy" id="53326"/>
    <lineage>
        <taxon>Eukaryota</taxon>
        <taxon>Metazoa</taxon>
        <taxon>Ecdysozoa</taxon>
        <taxon>Nematoda</taxon>
        <taxon>Chromadorea</taxon>
        <taxon>Rhabditida</taxon>
        <taxon>Rhabditina</taxon>
        <taxon>Rhabditomorpha</taxon>
        <taxon>Strongyloidea</taxon>
        <taxon>Ancylostomatidae</taxon>
        <taxon>Ancylostomatinae</taxon>
        <taxon>Ancylostoma</taxon>
    </lineage>
</organism>
<evidence type="ECO:0000313" key="1">
    <source>
        <dbReference type="EMBL" id="EYC38549.1"/>
    </source>
</evidence>
<reference evidence="2" key="1">
    <citation type="journal article" date="2015" name="Nat. Genet.">
        <title>The genome and transcriptome of the zoonotic hookworm Ancylostoma ceylanicum identify infection-specific gene families.</title>
        <authorList>
            <person name="Schwarz E.M."/>
            <person name="Hu Y."/>
            <person name="Antoshechkin I."/>
            <person name="Miller M.M."/>
            <person name="Sternberg P.W."/>
            <person name="Aroian R.V."/>
        </authorList>
    </citation>
    <scope>NUCLEOTIDE SEQUENCE</scope>
    <source>
        <strain evidence="2">HY135</strain>
    </source>
</reference>
<dbReference type="EMBL" id="JARK01000310">
    <property type="protein sequence ID" value="EYC38549.1"/>
    <property type="molecule type" value="Genomic_DNA"/>
</dbReference>